<organism evidence="1 2">
    <name type="scientific">Sinanodonta woodiana</name>
    <name type="common">Chinese pond mussel</name>
    <name type="synonym">Anodonta woodiana</name>
    <dbReference type="NCBI Taxonomy" id="1069815"/>
    <lineage>
        <taxon>Eukaryota</taxon>
        <taxon>Metazoa</taxon>
        <taxon>Spiralia</taxon>
        <taxon>Lophotrochozoa</taxon>
        <taxon>Mollusca</taxon>
        <taxon>Bivalvia</taxon>
        <taxon>Autobranchia</taxon>
        <taxon>Heteroconchia</taxon>
        <taxon>Palaeoheterodonta</taxon>
        <taxon>Unionida</taxon>
        <taxon>Unionoidea</taxon>
        <taxon>Unionidae</taxon>
        <taxon>Unioninae</taxon>
        <taxon>Sinanodonta</taxon>
    </lineage>
</organism>
<comment type="caution">
    <text evidence="1">The sequence shown here is derived from an EMBL/GenBank/DDBJ whole genome shotgun (WGS) entry which is preliminary data.</text>
</comment>
<protein>
    <submittedName>
        <fullName evidence="1">Uncharacterized protein</fullName>
    </submittedName>
</protein>
<keyword evidence="2" id="KW-1185">Reference proteome</keyword>
<sequence length="116" mass="12882">MDDMDNFEAGTDLKVINIDTLEGDVDYTICSRNHVSLSNLSKNQLFEIMSFNPKIKLSSDATLNCVLTRRRAGTPNNVGAASKERIPHPETLTEFKALEMIEALDVEALKTLLKAI</sequence>
<dbReference type="AlphaFoldDB" id="A0ABD3VWA7"/>
<evidence type="ECO:0000313" key="2">
    <source>
        <dbReference type="Proteomes" id="UP001634394"/>
    </source>
</evidence>
<gene>
    <name evidence="1" type="ORF">ACJMK2_043242</name>
</gene>
<name>A0ABD3VWA7_SINWO</name>
<dbReference type="Proteomes" id="UP001634394">
    <property type="component" value="Unassembled WGS sequence"/>
</dbReference>
<reference evidence="1 2" key="1">
    <citation type="submission" date="2024-11" db="EMBL/GenBank/DDBJ databases">
        <title>Chromosome-level genome assembly of the freshwater bivalve Anodonta woodiana.</title>
        <authorList>
            <person name="Chen X."/>
        </authorList>
    </citation>
    <scope>NUCLEOTIDE SEQUENCE [LARGE SCALE GENOMIC DNA]</scope>
    <source>
        <strain evidence="1">MN2024</strain>
        <tissue evidence="1">Gills</tissue>
    </source>
</reference>
<proteinExistence type="predicted"/>
<accession>A0ABD3VWA7</accession>
<evidence type="ECO:0000313" key="1">
    <source>
        <dbReference type="EMBL" id="KAL3865894.1"/>
    </source>
</evidence>
<dbReference type="EMBL" id="JBJQND010000009">
    <property type="protein sequence ID" value="KAL3865894.1"/>
    <property type="molecule type" value="Genomic_DNA"/>
</dbReference>